<comment type="function">
    <text evidence="5">Sigma factors are initiation factors that promote the attachment of RNA polymerase to specific initiation sites and are then released. This sigma factor is the primary sigma factor during exponential growth.</text>
</comment>
<feature type="region of interest" description="Sigma-70 factor domain-3" evidence="5">
    <location>
        <begin position="391"/>
        <end position="467"/>
    </location>
</feature>
<feature type="DNA-binding region" description="H-T-H motif" evidence="5">
    <location>
        <begin position="506"/>
        <end position="525"/>
    </location>
</feature>
<evidence type="ECO:0000256" key="1">
    <source>
        <dbReference type="ARBA" id="ARBA00023015"/>
    </source>
</evidence>
<feature type="region of interest" description="Sigma-70 factor domain-2" evidence="5">
    <location>
        <begin position="312"/>
        <end position="382"/>
    </location>
</feature>
<dbReference type="PRINTS" id="PR00046">
    <property type="entry name" value="SIGMA70FCT"/>
</dbReference>
<dbReference type="InterPro" id="IPR007630">
    <property type="entry name" value="RNA_pol_sigma70_r4"/>
</dbReference>
<dbReference type="InterPro" id="IPR013325">
    <property type="entry name" value="RNA_pol_sigma_r2"/>
</dbReference>
<reference evidence="9 10" key="1">
    <citation type="journal article" date="2022" name="Nat. Microbiol.">
        <title>The microbiome of a bacterivorous marine choanoflagellate contains a resource-demanding obligate bacterial associate.</title>
        <authorList>
            <person name="Needham D.M."/>
            <person name="Poirier C."/>
            <person name="Bachy C."/>
            <person name="George E.E."/>
            <person name="Wilken S."/>
            <person name="Yung C.C.M."/>
            <person name="Limardo A.J."/>
            <person name="Morando M."/>
            <person name="Sudek L."/>
            <person name="Malmstrom R.R."/>
            <person name="Keeling P.J."/>
            <person name="Santoro A.E."/>
            <person name="Worden A.Z."/>
        </authorList>
    </citation>
    <scope>NUCLEOTIDE SEQUENCE [LARGE SCALE GENOMIC DNA]</scope>
    <source>
        <strain evidence="9 10">Comchoano-2</strain>
    </source>
</reference>
<gene>
    <name evidence="5 9" type="primary">rpoD</name>
    <name evidence="9" type="ORF">MKS91_00355</name>
</gene>
<dbReference type="EMBL" id="JAKUDN010000001">
    <property type="protein sequence ID" value="MCP8351748.1"/>
    <property type="molecule type" value="Genomic_DNA"/>
</dbReference>
<dbReference type="Pfam" id="PF04542">
    <property type="entry name" value="Sigma70_r2"/>
    <property type="match status" value="1"/>
</dbReference>
<dbReference type="InterPro" id="IPR014284">
    <property type="entry name" value="RNA_pol_sigma-70_dom"/>
</dbReference>
<dbReference type="InterPro" id="IPR007624">
    <property type="entry name" value="RNA_pol_sigma70_r3"/>
</dbReference>
<accession>A0ABT1L5M2</accession>
<dbReference type="HAMAP" id="MF_00963">
    <property type="entry name" value="Sigma70_RpoD_SigA"/>
    <property type="match status" value="1"/>
</dbReference>
<dbReference type="NCBIfam" id="NF004208">
    <property type="entry name" value="PRK05658.1"/>
    <property type="match status" value="1"/>
</dbReference>
<keyword evidence="1 5" id="KW-0805">Transcription regulation</keyword>
<dbReference type="InterPro" id="IPR009042">
    <property type="entry name" value="RNA_pol_sigma70_r1_2"/>
</dbReference>
<feature type="short sequence motif" description="Interaction with polymerase core subunit RpoC" evidence="5">
    <location>
        <begin position="336"/>
        <end position="339"/>
    </location>
</feature>
<dbReference type="Gene3D" id="1.10.10.10">
    <property type="entry name" value="Winged helix-like DNA-binding domain superfamily/Winged helix DNA-binding domain"/>
    <property type="match status" value="2"/>
</dbReference>
<comment type="subcellular location">
    <subcellularLocation>
        <location evidence="5">Cytoplasm</location>
    </subcellularLocation>
</comment>
<proteinExistence type="inferred from homology"/>
<dbReference type="PANTHER" id="PTHR30603:SF60">
    <property type="entry name" value="RNA POLYMERASE SIGMA FACTOR RPOD"/>
    <property type="match status" value="1"/>
</dbReference>
<feature type="region of interest" description="Disordered" evidence="6">
    <location>
        <begin position="116"/>
        <end position="140"/>
    </location>
</feature>
<dbReference type="PROSITE" id="PS00716">
    <property type="entry name" value="SIGMA70_2"/>
    <property type="match status" value="1"/>
</dbReference>
<evidence type="ECO:0000256" key="3">
    <source>
        <dbReference type="ARBA" id="ARBA00023125"/>
    </source>
</evidence>
<keyword evidence="4 5" id="KW-0804">Transcription</keyword>
<dbReference type="Pfam" id="PF04545">
    <property type="entry name" value="Sigma70_r4"/>
    <property type="match status" value="1"/>
</dbReference>
<dbReference type="Pfam" id="PF04539">
    <property type="entry name" value="Sigma70_r3"/>
    <property type="match status" value="1"/>
</dbReference>
<evidence type="ECO:0000256" key="5">
    <source>
        <dbReference type="HAMAP-Rule" id="MF_00963"/>
    </source>
</evidence>
<keyword evidence="3 5" id="KW-0238">DNA-binding</keyword>
<dbReference type="InterPro" id="IPR000943">
    <property type="entry name" value="RNA_pol_sigma70"/>
</dbReference>
<evidence type="ECO:0000313" key="9">
    <source>
        <dbReference type="EMBL" id="MCP8351748.1"/>
    </source>
</evidence>
<keyword evidence="2 5" id="KW-0731">Sigma factor</keyword>
<dbReference type="Pfam" id="PF00140">
    <property type="entry name" value="Sigma70_r1_2"/>
    <property type="match status" value="1"/>
</dbReference>
<dbReference type="InterPro" id="IPR036388">
    <property type="entry name" value="WH-like_DNA-bd_sf"/>
</dbReference>
<feature type="domain" description="RNA polymerase sigma-70" evidence="7">
    <location>
        <begin position="336"/>
        <end position="349"/>
    </location>
</feature>
<organism evidence="9 10">
    <name type="scientific">Candidatus Synchoanobacter obligatus</name>
    <dbReference type="NCBI Taxonomy" id="2919597"/>
    <lineage>
        <taxon>Bacteria</taxon>
        <taxon>Pseudomonadati</taxon>
        <taxon>Pseudomonadota</taxon>
        <taxon>Gammaproteobacteria</taxon>
        <taxon>Candidatus Comchoanobacterales</taxon>
        <taxon>Candidatus Comchoanobacteraceae</taxon>
        <taxon>Candidatus Synchoanobacter</taxon>
    </lineage>
</organism>
<dbReference type="InterPro" id="IPR007631">
    <property type="entry name" value="RNA_pol_sigma_70_non-ess"/>
</dbReference>
<feature type="domain" description="RNA polymerase sigma-70" evidence="8">
    <location>
        <begin position="505"/>
        <end position="531"/>
    </location>
</feature>
<feature type="region of interest" description="Sigma-70 factor domain-4" evidence="5">
    <location>
        <begin position="480"/>
        <end position="533"/>
    </location>
</feature>
<feature type="compositionally biased region" description="Acidic residues" evidence="6">
    <location>
        <begin position="116"/>
        <end position="137"/>
    </location>
</feature>
<dbReference type="SUPFAM" id="SSF88946">
    <property type="entry name" value="Sigma2 domain of RNA polymerase sigma factors"/>
    <property type="match status" value="1"/>
</dbReference>
<dbReference type="InterPro" id="IPR013324">
    <property type="entry name" value="RNA_pol_sigma_r3/r4-like"/>
</dbReference>
<comment type="similarity">
    <text evidence="5">Belongs to the sigma-70 factor family. RpoD/SigA subfamily.</text>
</comment>
<comment type="subunit">
    <text evidence="5">Interacts transiently with the RNA polymerase catalytic core.</text>
</comment>
<dbReference type="InterPro" id="IPR050239">
    <property type="entry name" value="Sigma-70_RNA_pol_init_factors"/>
</dbReference>
<evidence type="ECO:0000313" key="10">
    <source>
        <dbReference type="Proteomes" id="UP001320768"/>
    </source>
</evidence>
<name>A0ABT1L5M2_9GAMM</name>
<sequence length="551" mass="62873">MSIDKKSITPKARLVPAEKSDDTVWQYLHSMGQVPLLTKESEITIAKEIETATNKVMLALSQFPFVTTRILAIYDEIVDEDCDTKSDLSYLISGLNIYPEQYSTEINEEEEAEELLIDPDSEALNEDSNDDIEEESESPPPFFVELNTETVHECMTAIRESHTALTKAMEQKKSPAIINQKKNDLSQTFIKIKFSGRIIRHAINQVKDTQKIIRELDQKLLQVLAKNIKVPKKVFLPFFKGNESNSTWYAALIEAHPEYAAGFEAHQHTLKRICKQYRRITHEYNESIGDIKNTIATITQGEIAASNAKNQMIQANLRLVISRAKKYTNRGLQFLDLIQEGNIGLMKAVDKFEYRRGFKFSTYATWWIKQAITRAIADQARTIRVPVHMIETINKINRFQQDSLQKTGREATLENISKHMDLPVSKIISILKISDPVSADTPIGEDNDDGASRLNFIEDKSDTPMDQSMRTALNATITDMLSHLPDREAHVLKMRFGLNMNSDHTLEEVGKQFDVTRERIRQIEAKALSKLKHPSRSDKLAEFLEEIESET</sequence>
<evidence type="ECO:0000256" key="2">
    <source>
        <dbReference type="ARBA" id="ARBA00023082"/>
    </source>
</evidence>
<dbReference type="Pfam" id="PF04546">
    <property type="entry name" value="Sigma70_ner"/>
    <property type="match status" value="1"/>
</dbReference>
<evidence type="ECO:0000256" key="6">
    <source>
        <dbReference type="SAM" id="MobiDB-lite"/>
    </source>
</evidence>
<comment type="caution">
    <text evidence="9">The sequence shown here is derived from an EMBL/GenBank/DDBJ whole genome shotgun (WGS) entry which is preliminary data.</text>
</comment>
<dbReference type="RefSeq" id="WP_258568863.1">
    <property type="nucleotide sequence ID" value="NZ_JAKUDN010000001.1"/>
</dbReference>
<evidence type="ECO:0000259" key="7">
    <source>
        <dbReference type="PROSITE" id="PS00715"/>
    </source>
</evidence>
<dbReference type="Proteomes" id="UP001320768">
    <property type="component" value="Unassembled WGS sequence"/>
</dbReference>
<protein>
    <recommendedName>
        <fullName evidence="5">RNA polymerase sigma factor RpoD</fullName>
    </recommendedName>
    <alternativeName>
        <fullName evidence="5">Sigma-70</fullName>
    </alternativeName>
</protein>
<dbReference type="PROSITE" id="PS00715">
    <property type="entry name" value="SIGMA70_1"/>
    <property type="match status" value="1"/>
</dbReference>
<keyword evidence="5" id="KW-0963">Cytoplasm</keyword>
<dbReference type="InterPro" id="IPR007627">
    <property type="entry name" value="RNA_pol_sigma70_r2"/>
</dbReference>
<dbReference type="PANTHER" id="PTHR30603">
    <property type="entry name" value="RNA POLYMERASE SIGMA FACTOR RPO"/>
    <property type="match status" value="1"/>
</dbReference>
<evidence type="ECO:0000259" key="8">
    <source>
        <dbReference type="PROSITE" id="PS00716"/>
    </source>
</evidence>
<dbReference type="NCBIfam" id="TIGR02937">
    <property type="entry name" value="sigma70-ECF"/>
    <property type="match status" value="1"/>
</dbReference>
<evidence type="ECO:0000256" key="4">
    <source>
        <dbReference type="ARBA" id="ARBA00023163"/>
    </source>
</evidence>
<dbReference type="CDD" id="cd06171">
    <property type="entry name" value="Sigma70_r4"/>
    <property type="match status" value="1"/>
</dbReference>
<dbReference type="Gene3D" id="1.10.601.10">
    <property type="entry name" value="RNA Polymerase Primary Sigma Factor"/>
    <property type="match status" value="1"/>
</dbReference>
<dbReference type="InterPro" id="IPR028630">
    <property type="entry name" value="Sigma70_RpoD"/>
</dbReference>
<keyword evidence="10" id="KW-1185">Reference proteome</keyword>
<dbReference type="SUPFAM" id="SSF88659">
    <property type="entry name" value="Sigma3 and sigma4 domains of RNA polymerase sigma factors"/>
    <property type="match status" value="2"/>
</dbReference>